<reference evidence="7" key="1">
    <citation type="submission" date="2021-09" db="EMBL/GenBank/DDBJ databases">
        <title>Fulvivirga sp. isolated from coastal sediment.</title>
        <authorList>
            <person name="Yu H."/>
        </authorList>
    </citation>
    <scope>NUCLEOTIDE SEQUENCE</scope>
    <source>
        <strain evidence="7">1062</strain>
    </source>
</reference>
<dbReference type="Pfam" id="PF04542">
    <property type="entry name" value="Sigma70_r2"/>
    <property type="match status" value="1"/>
</dbReference>
<name>A0A9X1L1D9_9BACT</name>
<proteinExistence type="inferred from homology"/>
<evidence type="ECO:0000259" key="5">
    <source>
        <dbReference type="Pfam" id="PF04542"/>
    </source>
</evidence>
<dbReference type="InterPro" id="IPR039425">
    <property type="entry name" value="RNA_pol_sigma-70-like"/>
</dbReference>
<dbReference type="PANTHER" id="PTHR43133:SF51">
    <property type="entry name" value="RNA POLYMERASE SIGMA FACTOR"/>
    <property type="match status" value="1"/>
</dbReference>
<evidence type="ECO:0000259" key="6">
    <source>
        <dbReference type="Pfam" id="PF08281"/>
    </source>
</evidence>
<dbReference type="Pfam" id="PF08281">
    <property type="entry name" value="Sigma70_r4_2"/>
    <property type="match status" value="1"/>
</dbReference>
<accession>A0A9X1L1D9</accession>
<evidence type="ECO:0000313" key="8">
    <source>
        <dbReference type="Proteomes" id="UP001139409"/>
    </source>
</evidence>
<dbReference type="InterPro" id="IPR036388">
    <property type="entry name" value="WH-like_DNA-bd_sf"/>
</dbReference>
<sequence length="183" mass="21275">MKDDQLLIERTLKGDMQAFRWLITRNQHLVSRVVGRIIQNEDEMEEVCQDVFLKAYDKLATFRGVSKFSTWLVSIAYHMSLNHAKKKKRPQVSIDEVHSRGATERGADDVMELDDLKTTLENALRKLPEAQRNVITLFHLEEMTYEEVAEITGMPIGTVKNYLFRGRNQLKEILKVLKNNEVI</sequence>
<gene>
    <name evidence="7" type="ORF">LDX50_27945</name>
</gene>
<dbReference type="GO" id="GO:0006352">
    <property type="term" value="P:DNA-templated transcription initiation"/>
    <property type="evidence" value="ECO:0007669"/>
    <property type="project" value="InterPro"/>
</dbReference>
<dbReference type="InterPro" id="IPR013324">
    <property type="entry name" value="RNA_pol_sigma_r3/r4-like"/>
</dbReference>
<dbReference type="EMBL" id="JAIXNE010000007">
    <property type="protein sequence ID" value="MCA6078739.1"/>
    <property type="molecule type" value="Genomic_DNA"/>
</dbReference>
<protein>
    <submittedName>
        <fullName evidence="7">Sigma-70 family RNA polymerase sigma factor</fullName>
    </submittedName>
</protein>
<dbReference type="Gene3D" id="1.10.1740.10">
    <property type="match status" value="1"/>
</dbReference>
<dbReference type="NCBIfam" id="TIGR02937">
    <property type="entry name" value="sigma70-ECF"/>
    <property type="match status" value="1"/>
</dbReference>
<evidence type="ECO:0000256" key="3">
    <source>
        <dbReference type="ARBA" id="ARBA00023082"/>
    </source>
</evidence>
<dbReference type="GO" id="GO:0003677">
    <property type="term" value="F:DNA binding"/>
    <property type="evidence" value="ECO:0007669"/>
    <property type="project" value="InterPro"/>
</dbReference>
<dbReference type="CDD" id="cd06171">
    <property type="entry name" value="Sigma70_r4"/>
    <property type="match status" value="1"/>
</dbReference>
<dbReference type="PANTHER" id="PTHR43133">
    <property type="entry name" value="RNA POLYMERASE ECF-TYPE SIGMA FACTO"/>
    <property type="match status" value="1"/>
</dbReference>
<dbReference type="Proteomes" id="UP001139409">
    <property type="component" value="Unassembled WGS sequence"/>
</dbReference>
<dbReference type="InterPro" id="IPR007627">
    <property type="entry name" value="RNA_pol_sigma70_r2"/>
</dbReference>
<dbReference type="AlphaFoldDB" id="A0A9X1L1D9"/>
<keyword evidence="3" id="KW-0731">Sigma factor</keyword>
<evidence type="ECO:0000256" key="1">
    <source>
        <dbReference type="ARBA" id="ARBA00010641"/>
    </source>
</evidence>
<dbReference type="InterPro" id="IPR014284">
    <property type="entry name" value="RNA_pol_sigma-70_dom"/>
</dbReference>
<dbReference type="RefSeq" id="WP_225699600.1">
    <property type="nucleotide sequence ID" value="NZ_JAIXNE010000007.1"/>
</dbReference>
<dbReference type="SUPFAM" id="SSF88946">
    <property type="entry name" value="Sigma2 domain of RNA polymerase sigma factors"/>
    <property type="match status" value="1"/>
</dbReference>
<comment type="caution">
    <text evidence="7">The sequence shown here is derived from an EMBL/GenBank/DDBJ whole genome shotgun (WGS) entry which is preliminary data.</text>
</comment>
<organism evidence="7 8">
    <name type="scientific">Fulvivirga sedimenti</name>
    <dbReference type="NCBI Taxonomy" id="2879465"/>
    <lineage>
        <taxon>Bacteria</taxon>
        <taxon>Pseudomonadati</taxon>
        <taxon>Bacteroidota</taxon>
        <taxon>Cytophagia</taxon>
        <taxon>Cytophagales</taxon>
        <taxon>Fulvivirgaceae</taxon>
        <taxon>Fulvivirga</taxon>
    </lineage>
</organism>
<feature type="domain" description="RNA polymerase sigma factor 70 region 4 type 2" evidence="6">
    <location>
        <begin position="120"/>
        <end position="170"/>
    </location>
</feature>
<evidence type="ECO:0000256" key="4">
    <source>
        <dbReference type="ARBA" id="ARBA00023163"/>
    </source>
</evidence>
<dbReference type="SUPFAM" id="SSF88659">
    <property type="entry name" value="Sigma3 and sigma4 domains of RNA polymerase sigma factors"/>
    <property type="match status" value="1"/>
</dbReference>
<dbReference type="InterPro" id="IPR013325">
    <property type="entry name" value="RNA_pol_sigma_r2"/>
</dbReference>
<keyword evidence="4" id="KW-0804">Transcription</keyword>
<feature type="domain" description="RNA polymerase sigma-70 region 2" evidence="5">
    <location>
        <begin position="22"/>
        <end position="89"/>
    </location>
</feature>
<comment type="similarity">
    <text evidence="1">Belongs to the sigma-70 factor family. ECF subfamily.</text>
</comment>
<evidence type="ECO:0000313" key="7">
    <source>
        <dbReference type="EMBL" id="MCA6078739.1"/>
    </source>
</evidence>
<dbReference type="GO" id="GO:0016987">
    <property type="term" value="F:sigma factor activity"/>
    <property type="evidence" value="ECO:0007669"/>
    <property type="project" value="UniProtKB-KW"/>
</dbReference>
<keyword evidence="2" id="KW-0805">Transcription regulation</keyword>
<dbReference type="Gene3D" id="1.10.10.10">
    <property type="entry name" value="Winged helix-like DNA-binding domain superfamily/Winged helix DNA-binding domain"/>
    <property type="match status" value="1"/>
</dbReference>
<keyword evidence="8" id="KW-1185">Reference proteome</keyword>
<evidence type="ECO:0000256" key="2">
    <source>
        <dbReference type="ARBA" id="ARBA00023015"/>
    </source>
</evidence>
<dbReference type="InterPro" id="IPR013249">
    <property type="entry name" value="RNA_pol_sigma70_r4_t2"/>
</dbReference>